<dbReference type="PANTHER" id="PTHR41913">
    <property type="entry name" value="DUF1684 DOMAIN-CONTAINING PROTEIN"/>
    <property type="match status" value="1"/>
</dbReference>
<dbReference type="Pfam" id="PF07920">
    <property type="entry name" value="DUF1684"/>
    <property type="match status" value="1"/>
</dbReference>
<accession>A0A2S6IA65</accession>
<evidence type="ECO:0000313" key="2">
    <source>
        <dbReference type="Proteomes" id="UP000237662"/>
    </source>
</evidence>
<protein>
    <submittedName>
        <fullName evidence="1">Uncharacterized protein DUF1684</fullName>
    </submittedName>
</protein>
<dbReference type="InterPro" id="IPR012467">
    <property type="entry name" value="DUF1684"/>
</dbReference>
<proteinExistence type="predicted"/>
<keyword evidence="2" id="KW-1185">Reference proteome</keyword>
<evidence type="ECO:0000313" key="1">
    <source>
        <dbReference type="EMBL" id="PPK88372.1"/>
    </source>
</evidence>
<dbReference type="OrthoDB" id="5493262at2"/>
<dbReference type="PANTHER" id="PTHR41913:SF1">
    <property type="entry name" value="DUF1684 DOMAIN-CONTAINING PROTEIN"/>
    <property type="match status" value="1"/>
</dbReference>
<gene>
    <name evidence="1" type="ORF">CLV84_1339</name>
</gene>
<organism evidence="1 2">
    <name type="scientific">Neolewinella xylanilytica</name>
    <dbReference type="NCBI Taxonomy" id="1514080"/>
    <lineage>
        <taxon>Bacteria</taxon>
        <taxon>Pseudomonadati</taxon>
        <taxon>Bacteroidota</taxon>
        <taxon>Saprospiria</taxon>
        <taxon>Saprospirales</taxon>
        <taxon>Lewinellaceae</taxon>
        <taxon>Neolewinella</taxon>
    </lineage>
</organism>
<name>A0A2S6IA65_9BACT</name>
<dbReference type="AlphaFoldDB" id="A0A2S6IA65"/>
<reference evidence="1 2" key="1">
    <citation type="submission" date="2018-02" db="EMBL/GenBank/DDBJ databases">
        <title>Genomic Encyclopedia of Archaeal and Bacterial Type Strains, Phase II (KMG-II): from individual species to whole genera.</title>
        <authorList>
            <person name="Goeker M."/>
        </authorList>
    </citation>
    <scope>NUCLEOTIDE SEQUENCE [LARGE SCALE GENOMIC DNA]</scope>
    <source>
        <strain evidence="1 2">DSM 29526</strain>
    </source>
</reference>
<dbReference type="Proteomes" id="UP000237662">
    <property type="component" value="Unassembled WGS sequence"/>
</dbReference>
<sequence length="437" mass="48480">MHHSLRSFFGTCLLLLTPFIARSQADVESDPLADLIDRLYTAEGFQQRFVRALEANAVFRENDADEAFIEAVMPLVRETALLRYGMAVRQALADFSPGEIATLQETMESSAGPVLAKVLAADQTSVQSQLRTYVAELVATGLAAKGAKDSLLYHRDFGYDLRELMDGEYLQPTGPGTATLVRREGNVQTEYVGAVPLRYDVEWRSNSRYRLTPRGDNPLPTAGERTVNVYEIEGNEFRYIYPNPDGTYTKDRFFKTAYTSYEQEMKTFRVALDEQYRHPGTSPLPEAERETFAGHDFFPVDEAYRVVADFVPDTTGAELTMLTSSGSSVTYTVYGRAQFDLGGGAQELMLLHDARTDDTPTGRLFVPFRDATSGKSTYGGGRYLDIPFPQDGTLVLDFNKAYNPYCAYTVGYACPVPPEENTLGVAVEVGVKAPPAY</sequence>
<dbReference type="RefSeq" id="WP_104418922.1">
    <property type="nucleotide sequence ID" value="NZ_PTJC01000005.1"/>
</dbReference>
<dbReference type="EMBL" id="PTJC01000005">
    <property type="protein sequence ID" value="PPK88372.1"/>
    <property type="molecule type" value="Genomic_DNA"/>
</dbReference>
<comment type="caution">
    <text evidence="1">The sequence shown here is derived from an EMBL/GenBank/DDBJ whole genome shotgun (WGS) entry which is preliminary data.</text>
</comment>